<dbReference type="OrthoDB" id="8183954at2759"/>
<dbReference type="InterPro" id="IPR005055">
    <property type="entry name" value="A10/PebIII"/>
</dbReference>
<evidence type="ECO:0000313" key="2">
    <source>
        <dbReference type="Proteomes" id="UP000053825"/>
    </source>
</evidence>
<name>A0A0L7R0M5_9HYME</name>
<dbReference type="EMBL" id="KQ414670">
    <property type="protein sequence ID" value="KOC64410.1"/>
    <property type="molecule type" value="Genomic_DNA"/>
</dbReference>
<protein>
    <submittedName>
        <fullName evidence="1">Ejaculatory bulb-specific protein 3</fullName>
    </submittedName>
</protein>
<gene>
    <name evidence="1" type="ORF">WH47_01578</name>
</gene>
<dbReference type="SUPFAM" id="SSF100910">
    <property type="entry name" value="Chemosensory protein Csp2"/>
    <property type="match status" value="1"/>
</dbReference>
<dbReference type="AlphaFoldDB" id="A0A0L7R0M5"/>
<sequence>MWADAEELYSSKYDYINVDEIMANDRQREQYYKCFMDLAPCKTPDAIFYKGHLFEAFTTKCKKCTEMQKQNLEKLVEWYSKNKPDQWNAYLEKVLKDAKGTE</sequence>
<dbReference type="InterPro" id="IPR036682">
    <property type="entry name" value="OS_D_A10/PebIII_sf"/>
</dbReference>
<dbReference type="Gene3D" id="1.10.2080.10">
    <property type="entry name" value="Insect odorant-binding protein A10/Ejaculatory bulb-specific protein 3"/>
    <property type="match status" value="1"/>
</dbReference>
<proteinExistence type="predicted"/>
<accession>A0A0L7R0M5</accession>
<dbReference type="PANTHER" id="PTHR11257:SF13">
    <property type="entry name" value="GEO07322P1"/>
    <property type="match status" value="1"/>
</dbReference>
<dbReference type="PANTHER" id="PTHR11257">
    <property type="entry name" value="CHEMOSENSORY PROTEIN-RELATED"/>
    <property type="match status" value="1"/>
</dbReference>
<organism evidence="1 2">
    <name type="scientific">Habropoda laboriosa</name>
    <dbReference type="NCBI Taxonomy" id="597456"/>
    <lineage>
        <taxon>Eukaryota</taxon>
        <taxon>Metazoa</taxon>
        <taxon>Ecdysozoa</taxon>
        <taxon>Arthropoda</taxon>
        <taxon>Hexapoda</taxon>
        <taxon>Insecta</taxon>
        <taxon>Pterygota</taxon>
        <taxon>Neoptera</taxon>
        <taxon>Endopterygota</taxon>
        <taxon>Hymenoptera</taxon>
        <taxon>Apocrita</taxon>
        <taxon>Aculeata</taxon>
        <taxon>Apoidea</taxon>
        <taxon>Anthophila</taxon>
        <taxon>Apidae</taxon>
        <taxon>Habropoda</taxon>
    </lineage>
</organism>
<reference evidence="1 2" key="1">
    <citation type="submission" date="2015-07" db="EMBL/GenBank/DDBJ databases">
        <title>The genome of Habropoda laboriosa.</title>
        <authorList>
            <person name="Pan H."/>
            <person name="Kapheim K."/>
        </authorList>
    </citation>
    <scope>NUCLEOTIDE SEQUENCE [LARGE SCALE GENOMIC DNA]</scope>
    <source>
        <strain evidence="1">0110345459</strain>
    </source>
</reference>
<keyword evidence="2" id="KW-1185">Reference proteome</keyword>
<evidence type="ECO:0000313" key="1">
    <source>
        <dbReference type="EMBL" id="KOC64410.1"/>
    </source>
</evidence>
<dbReference type="Pfam" id="PF03392">
    <property type="entry name" value="OS-D"/>
    <property type="match status" value="1"/>
</dbReference>
<dbReference type="Proteomes" id="UP000053825">
    <property type="component" value="Unassembled WGS sequence"/>
</dbReference>